<evidence type="ECO:0000313" key="1">
    <source>
        <dbReference type="EMBL" id="KIA96891.1"/>
    </source>
</evidence>
<proteinExistence type="predicted"/>
<sequence>MSNTESGYAKNAANTKDLIIRLKTLDNYQPPKAIYEIKALEELSKRAEDANRAVSEVLPAYRKAVDEQELIFKPFNNLVSSSFNYLKAAIANPAELQTAKTLADQLRGIIKNQKDADSTVSRSQRAVSYDNKVENFKQYIDVLLNSNVYTPTEEDITIKSFQSLLQTMEASVNAVAIAKTPVDDARKKRAIVFYAEQTGLVDIVLGVKSYIKASLKLDHPQRKHIIGLTFKKLKV</sequence>
<dbReference type="OrthoDB" id="749061at2"/>
<protein>
    <submittedName>
        <fullName evidence="1">Uncharacterized protein</fullName>
    </submittedName>
</protein>
<reference evidence="1 2" key="1">
    <citation type="submission" date="2014-10" db="EMBL/GenBank/DDBJ databases">
        <title>Pedobacter Kyungheensis.</title>
        <authorList>
            <person name="Anderson B.M."/>
            <person name="Newman J.D."/>
        </authorList>
    </citation>
    <scope>NUCLEOTIDE SEQUENCE [LARGE SCALE GENOMIC DNA]</scope>
    <source>
        <strain evidence="1 2">KACC 16221</strain>
    </source>
</reference>
<gene>
    <name evidence="1" type="ORF">OC25_00300</name>
</gene>
<comment type="caution">
    <text evidence="1">The sequence shown here is derived from an EMBL/GenBank/DDBJ whole genome shotgun (WGS) entry which is preliminary data.</text>
</comment>
<organism evidence="1 2">
    <name type="scientific">Pedobacter kyungheensis</name>
    <dbReference type="NCBI Taxonomy" id="1069985"/>
    <lineage>
        <taxon>Bacteria</taxon>
        <taxon>Pseudomonadati</taxon>
        <taxon>Bacteroidota</taxon>
        <taxon>Sphingobacteriia</taxon>
        <taxon>Sphingobacteriales</taxon>
        <taxon>Sphingobacteriaceae</taxon>
        <taxon>Pedobacter</taxon>
    </lineage>
</organism>
<dbReference type="Proteomes" id="UP000031246">
    <property type="component" value="Unassembled WGS sequence"/>
</dbReference>
<dbReference type="EMBL" id="JSYN01000001">
    <property type="protein sequence ID" value="KIA96891.1"/>
    <property type="molecule type" value="Genomic_DNA"/>
</dbReference>
<keyword evidence="2" id="KW-1185">Reference proteome</keyword>
<accession>A0A0C1DGX7</accession>
<name>A0A0C1DGX7_9SPHI</name>
<evidence type="ECO:0000313" key="2">
    <source>
        <dbReference type="Proteomes" id="UP000031246"/>
    </source>
</evidence>
<dbReference type="RefSeq" id="WP_039470532.1">
    <property type="nucleotide sequence ID" value="NZ_JSYN01000001.1"/>
</dbReference>
<dbReference type="AlphaFoldDB" id="A0A0C1DGX7"/>